<feature type="transmembrane region" description="Helical" evidence="6">
    <location>
        <begin position="40"/>
        <end position="61"/>
    </location>
</feature>
<dbReference type="PANTHER" id="PTHR30086:SF20">
    <property type="entry name" value="ARGININE EXPORTER PROTEIN ARGO-RELATED"/>
    <property type="match status" value="1"/>
</dbReference>
<evidence type="ECO:0000256" key="3">
    <source>
        <dbReference type="ARBA" id="ARBA00022692"/>
    </source>
</evidence>
<feature type="transmembrane region" description="Helical" evidence="6">
    <location>
        <begin position="144"/>
        <end position="166"/>
    </location>
</feature>
<evidence type="ECO:0000256" key="6">
    <source>
        <dbReference type="SAM" id="Phobius"/>
    </source>
</evidence>
<feature type="transmembrane region" description="Helical" evidence="6">
    <location>
        <begin position="178"/>
        <end position="196"/>
    </location>
</feature>
<dbReference type="RefSeq" id="WP_245720665.1">
    <property type="nucleotide sequence ID" value="NZ_FNFH01000003.1"/>
</dbReference>
<name>A0A1G9AIF7_9GAMM</name>
<dbReference type="EMBL" id="FNFH01000003">
    <property type="protein sequence ID" value="SDK27139.1"/>
    <property type="molecule type" value="Genomic_DNA"/>
</dbReference>
<keyword evidence="4 6" id="KW-1133">Transmembrane helix</keyword>
<dbReference type="Proteomes" id="UP000199305">
    <property type="component" value="Unassembled WGS sequence"/>
</dbReference>
<comment type="subcellular location">
    <subcellularLocation>
        <location evidence="1">Cell membrane</location>
        <topology evidence="1">Multi-pass membrane protein</topology>
    </subcellularLocation>
</comment>
<keyword evidence="3 6" id="KW-0812">Transmembrane</keyword>
<sequence>MIEALLPLALFVFSTSITPGPNNMMIMASGVNHGIARSLPHFLGICIGFPAMIMAIGLGLGTVFAEFPLLYQVVRWAGIVYLLYLAWAIATTRDVDRAERHRPFTFLQAAAFQWVNPKGWVMAVGALAAFSTPGVEPWVDASRVALAFVLVGGPCIVIWLLFGVGMQRLLTNARYLRLFNITMGTLLAASIVPMVLE</sequence>
<evidence type="ECO:0000256" key="5">
    <source>
        <dbReference type="ARBA" id="ARBA00023136"/>
    </source>
</evidence>
<keyword evidence="2" id="KW-1003">Cell membrane</keyword>
<dbReference type="PANTHER" id="PTHR30086">
    <property type="entry name" value="ARGININE EXPORTER PROTEIN ARGO"/>
    <property type="match status" value="1"/>
</dbReference>
<dbReference type="GO" id="GO:0033228">
    <property type="term" value="P:cysteine export across plasma membrane"/>
    <property type="evidence" value="ECO:0007669"/>
    <property type="project" value="TreeGrafter"/>
</dbReference>
<evidence type="ECO:0000256" key="4">
    <source>
        <dbReference type="ARBA" id="ARBA00022989"/>
    </source>
</evidence>
<evidence type="ECO:0000313" key="8">
    <source>
        <dbReference type="Proteomes" id="UP000199305"/>
    </source>
</evidence>
<organism evidence="7 8">
    <name type="scientific">Microbulbifer yueqingensis</name>
    <dbReference type="NCBI Taxonomy" id="658219"/>
    <lineage>
        <taxon>Bacteria</taxon>
        <taxon>Pseudomonadati</taxon>
        <taxon>Pseudomonadota</taxon>
        <taxon>Gammaproteobacteria</taxon>
        <taxon>Cellvibrionales</taxon>
        <taxon>Microbulbiferaceae</taxon>
        <taxon>Microbulbifer</taxon>
    </lineage>
</organism>
<dbReference type="GO" id="GO:0015171">
    <property type="term" value="F:amino acid transmembrane transporter activity"/>
    <property type="evidence" value="ECO:0007669"/>
    <property type="project" value="TreeGrafter"/>
</dbReference>
<keyword evidence="5 6" id="KW-0472">Membrane</keyword>
<protein>
    <submittedName>
        <fullName evidence="7">Threonine/homoserine/homoserine lactone efflux protein</fullName>
    </submittedName>
</protein>
<reference evidence="8" key="1">
    <citation type="submission" date="2016-10" db="EMBL/GenBank/DDBJ databases">
        <authorList>
            <person name="Varghese N."/>
            <person name="Submissions S."/>
        </authorList>
    </citation>
    <scope>NUCLEOTIDE SEQUENCE [LARGE SCALE GENOMIC DNA]</scope>
    <source>
        <strain evidence="8">CGMCC 1.10658</strain>
    </source>
</reference>
<gene>
    <name evidence="7" type="ORF">SAMN05216212_2031</name>
</gene>
<dbReference type="AlphaFoldDB" id="A0A1G9AIF7"/>
<dbReference type="InterPro" id="IPR001123">
    <property type="entry name" value="LeuE-type"/>
</dbReference>
<evidence type="ECO:0000256" key="1">
    <source>
        <dbReference type="ARBA" id="ARBA00004651"/>
    </source>
</evidence>
<accession>A0A1G9AIF7</accession>
<evidence type="ECO:0000256" key="2">
    <source>
        <dbReference type="ARBA" id="ARBA00022475"/>
    </source>
</evidence>
<proteinExistence type="predicted"/>
<feature type="transmembrane region" description="Helical" evidence="6">
    <location>
        <begin position="73"/>
        <end position="90"/>
    </location>
</feature>
<dbReference type="Pfam" id="PF01810">
    <property type="entry name" value="LysE"/>
    <property type="match status" value="1"/>
</dbReference>
<evidence type="ECO:0000313" key="7">
    <source>
        <dbReference type="EMBL" id="SDK27139.1"/>
    </source>
</evidence>
<dbReference type="GO" id="GO:0005886">
    <property type="term" value="C:plasma membrane"/>
    <property type="evidence" value="ECO:0007669"/>
    <property type="project" value="UniProtKB-SubCell"/>
</dbReference>
<keyword evidence="8" id="KW-1185">Reference proteome</keyword>
<dbReference type="STRING" id="658219.SAMN05216212_2031"/>